<keyword evidence="2" id="KW-1185">Reference proteome</keyword>
<gene>
    <name evidence="1" type="ORF">CBOVIS_LOCUS12941</name>
</gene>
<reference evidence="1 2" key="1">
    <citation type="submission" date="2020-04" db="EMBL/GenBank/DDBJ databases">
        <authorList>
            <person name="Laetsch R D."/>
            <person name="Stevens L."/>
            <person name="Kumar S."/>
            <person name="Blaxter L. M."/>
        </authorList>
    </citation>
    <scope>NUCLEOTIDE SEQUENCE [LARGE SCALE GENOMIC DNA]</scope>
</reference>
<evidence type="ECO:0000313" key="2">
    <source>
        <dbReference type="Proteomes" id="UP000494206"/>
    </source>
</evidence>
<accession>A0A8S1FEI4</accession>
<name>A0A8S1FEI4_9PELO</name>
<dbReference type="Proteomes" id="UP000494206">
    <property type="component" value="Unassembled WGS sequence"/>
</dbReference>
<sequence length="109" mass="12586">MEKKLIVRMATDSYDEMFNCNQLYEEVIGCQIRILKAKLEWLTTDPLKVACDASTIDEINEPIKGIMQIVSELIRSGNEERKQDKLRALNDSVTALEDDITSIFYHDFL</sequence>
<protein>
    <submittedName>
        <fullName evidence="1">Uncharacterized protein</fullName>
    </submittedName>
</protein>
<evidence type="ECO:0000313" key="1">
    <source>
        <dbReference type="EMBL" id="CAB3411558.1"/>
    </source>
</evidence>
<dbReference type="AlphaFoldDB" id="A0A8S1FEI4"/>
<proteinExistence type="predicted"/>
<organism evidence="1 2">
    <name type="scientific">Caenorhabditis bovis</name>
    <dbReference type="NCBI Taxonomy" id="2654633"/>
    <lineage>
        <taxon>Eukaryota</taxon>
        <taxon>Metazoa</taxon>
        <taxon>Ecdysozoa</taxon>
        <taxon>Nematoda</taxon>
        <taxon>Chromadorea</taxon>
        <taxon>Rhabditida</taxon>
        <taxon>Rhabditina</taxon>
        <taxon>Rhabditomorpha</taxon>
        <taxon>Rhabditoidea</taxon>
        <taxon>Rhabditidae</taxon>
        <taxon>Peloderinae</taxon>
        <taxon>Caenorhabditis</taxon>
    </lineage>
</organism>
<dbReference type="EMBL" id="CADEPM010000014">
    <property type="protein sequence ID" value="CAB3411558.1"/>
    <property type="molecule type" value="Genomic_DNA"/>
</dbReference>
<comment type="caution">
    <text evidence="1">The sequence shown here is derived from an EMBL/GenBank/DDBJ whole genome shotgun (WGS) entry which is preliminary data.</text>
</comment>